<proteinExistence type="predicted"/>
<sequence length="254" mass="29128">MNVKDRYKSLFLLWILGVPVTVQAADSVLVIDQYPINEPVFTQGLEVIENRLVLGTGLYGESEIGWIDLETGDFQVQDQLDDDYFGEGLTATSDYLWQFTWREEKAFKRSLNDLTLLEGIYFEGDGWGMAYDDKADVIWTSDGSAQLTKRDPETLVALDTLTVTQNNQMIERINELEYANEAIYANVWQTNKIVKINIEDGQVEQVWDLTDLVEELHFTDANPDRVLNGIAHLEGERFYVTGKLFPIIWEVELN</sequence>
<dbReference type="GO" id="GO:0016603">
    <property type="term" value="F:glutaminyl-peptide cyclotransferase activity"/>
    <property type="evidence" value="ECO:0007669"/>
    <property type="project" value="InterPro"/>
</dbReference>
<gene>
    <name evidence="1" type="ORF">SAMN02746011_00815</name>
</gene>
<dbReference type="Pfam" id="PF05096">
    <property type="entry name" value="Glu_cyclase_2"/>
    <property type="match status" value="1"/>
</dbReference>
<dbReference type="PANTHER" id="PTHR31270">
    <property type="entry name" value="GLUTAMINYL-PEPTIDE CYCLOTRANSFERASE"/>
    <property type="match status" value="1"/>
</dbReference>
<evidence type="ECO:0000313" key="1">
    <source>
        <dbReference type="EMBL" id="SJZ44643.1"/>
    </source>
</evidence>
<protein>
    <submittedName>
        <fullName evidence="1">Glutamine cyclotransferase</fullName>
    </submittedName>
</protein>
<evidence type="ECO:0000313" key="2">
    <source>
        <dbReference type="Proteomes" id="UP000189941"/>
    </source>
</evidence>
<reference evidence="2" key="1">
    <citation type="submission" date="2017-02" db="EMBL/GenBank/DDBJ databases">
        <authorList>
            <person name="Varghese N."/>
            <person name="Submissions S."/>
        </authorList>
    </citation>
    <scope>NUCLEOTIDE SEQUENCE [LARGE SCALE GENOMIC DNA]</scope>
    <source>
        <strain evidence="2">DSM 15739</strain>
    </source>
</reference>
<dbReference type="Proteomes" id="UP000189941">
    <property type="component" value="Unassembled WGS sequence"/>
</dbReference>
<dbReference type="InterPro" id="IPR007788">
    <property type="entry name" value="QCT"/>
</dbReference>
<accession>A0A1T4KQI2</accession>
<name>A0A1T4KQI2_9LACT</name>
<dbReference type="SUPFAM" id="SSF50969">
    <property type="entry name" value="YVTN repeat-like/Quinoprotein amine dehydrogenase"/>
    <property type="match status" value="1"/>
</dbReference>
<dbReference type="PANTHER" id="PTHR31270:SF1">
    <property type="entry name" value="GLUTAMINYL-PEPTIDE CYCLOTRANSFERASE"/>
    <property type="match status" value="1"/>
</dbReference>
<organism evidence="1 2">
    <name type="scientific">Globicatella sulfidifaciens DSM 15739</name>
    <dbReference type="NCBI Taxonomy" id="1121925"/>
    <lineage>
        <taxon>Bacteria</taxon>
        <taxon>Bacillati</taxon>
        <taxon>Bacillota</taxon>
        <taxon>Bacilli</taxon>
        <taxon>Lactobacillales</taxon>
        <taxon>Aerococcaceae</taxon>
        <taxon>Globicatella</taxon>
    </lineage>
</organism>
<dbReference type="EMBL" id="FUWO01000005">
    <property type="protein sequence ID" value="SJZ44643.1"/>
    <property type="molecule type" value="Genomic_DNA"/>
</dbReference>
<keyword evidence="2" id="KW-1185">Reference proteome</keyword>
<dbReference type="InterPro" id="IPR011044">
    <property type="entry name" value="Quino_amine_DH_bsu"/>
</dbReference>
<keyword evidence="1" id="KW-0808">Transferase</keyword>
<dbReference type="AlphaFoldDB" id="A0A1T4KQI2"/>